<evidence type="ECO:0000313" key="2">
    <source>
        <dbReference type="EMBL" id="GAA3219396.1"/>
    </source>
</evidence>
<dbReference type="Proteomes" id="UP001501237">
    <property type="component" value="Unassembled WGS sequence"/>
</dbReference>
<name>A0ABP6QCU8_9ACTN</name>
<keyword evidence="3" id="KW-1185">Reference proteome</keyword>
<proteinExistence type="predicted"/>
<dbReference type="Gene3D" id="3.10.490.10">
    <property type="entry name" value="Gamma-glutamyl cyclotransferase-like"/>
    <property type="match status" value="1"/>
</dbReference>
<dbReference type="RefSeq" id="WP_344831199.1">
    <property type="nucleotide sequence ID" value="NZ_BAAAUV010000010.1"/>
</dbReference>
<dbReference type="InterPro" id="IPR036568">
    <property type="entry name" value="GGCT-like_sf"/>
</dbReference>
<reference evidence="3" key="1">
    <citation type="journal article" date="2019" name="Int. J. Syst. Evol. Microbiol.">
        <title>The Global Catalogue of Microorganisms (GCM) 10K type strain sequencing project: providing services to taxonomists for standard genome sequencing and annotation.</title>
        <authorList>
            <consortium name="The Broad Institute Genomics Platform"/>
            <consortium name="The Broad Institute Genome Sequencing Center for Infectious Disease"/>
            <person name="Wu L."/>
            <person name="Ma J."/>
        </authorList>
    </citation>
    <scope>NUCLEOTIDE SEQUENCE [LARGE SCALE GENOMIC DNA]</scope>
    <source>
        <strain evidence="3">JCM 9377</strain>
    </source>
</reference>
<sequence>MPETWVFAYGSLMAVDVMEGLLGRTPRPGTDFAPGWLRGWRRTWEVCTDNTDPARKVTYLSPEAEHVRPRVQVLFLDASPSPGSRLDGMLLRVDPATLRRMDARERNYDRIDISEDVEDVGPEDKVWTYVGRKEQAARARAGIVAGSARIERGYFDRVRRACAERSGRAGTESLPPAPEGVEIVVLDRVRHAVRPEASDLPLAPREIS</sequence>
<dbReference type="SUPFAM" id="SSF110857">
    <property type="entry name" value="Gamma-glutamyl cyclotransferase-like"/>
    <property type="match status" value="1"/>
</dbReference>
<feature type="domain" description="Gamma-glutamylcyclotransferase AIG2-like" evidence="1">
    <location>
        <begin position="6"/>
        <end position="136"/>
    </location>
</feature>
<dbReference type="InterPro" id="IPR009288">
    <property type="entry name" value="AIG2-like_dom"/>
</dbReference>
<dbReference type="InterPro" id="IPR013024">
    <property type="entry name" value="GGCT-like"/>
</dbReference>
<comment type="caution">
    <text evidence="2">The sequence shown here is derived from an EMBL/GenBank/DDBJ whole genome shotgun (WGS) entry which is preliminary data.</text>
</comment>
<dbReference type="CDD" id="cd06661">
    <property type="entry name" value="GGCT_like"/>
    <property type="match status" value="1"/>
</dbReference>
<evidence type="ECO:0000259" key="1">
    <source>
        <dbReference type="Pfam" id="PF06094"/>
    </source>
</evidence>
<protein>
    <recommendedName>
        <fullName evidence="1">Gamma-glutamylcyclotransferase AIG2-like domain-containing protein</fullName>
    </recommendedName>
</protein>
<accession>A0ABP6QCU8</accession>
<gene>
    <name evidence="2" type="ORF">GCM10010468_43420</name>
</gene>
<evidence type="ECO:0000313" key="3">
    <source>
        <dbReference type="Proteomes" id="UP001501237"/>
    </source>
</evidence>
<dbReference type="Pfam" id="PF06094">
    <property type="entry name" value="GGACT"/>
    <property type="match status" value="1"/>
</dbReference>
<dbReference type="EMBL" id="BAAAUV010000010">
    <property type="protein sequence ID" value="GAA3219396.1"/>
    <property type="molecule type" value="Genomic_DNA"/>
</dbReference>
<organism evidence="2 3">
    <name type="scientific">Actinocorallia longicatena</name>
    <dbReference type="NCBI Taxonomy" id="111803"/>
    <lineage>
        <taxon>Bacteria</taxon>
        <taxon>Bacillati</taxon>
        <taxon>Actinomycetota</taxon>
        <taxon>Actinomycetes</taxon>
        <taxon>Streptosporangiales</taxon>
        <taxon>Thermomonosporaceae</taxon>
        <taxon>Actinocorallia</taxon>
    </lineage>
</organism>